<evidence type="ECO:0000313" key="1">
    <source>
        <dbReference type="EMBL" id="JAI02797.1"/>
    </source>
</evidence>
<reference evidence="1" key="1">
    <citation type="submission" date="2014-11" db="EMBL/GenBank/DDBJ databases">
        <authorList>
            <person name="Amaro Gonzalez C."/>
        </authorList>
    </citation>
    <scope>NUCLEOTIDE SEQUENCE</scope>
</reference>
<name>A0A0E9XK58_ANGAN</name>
<accession>A0A0E9XK58</accession>
<reference evidence="1" key="2">
    <citation type="journal article" date="2015" name="Fish Shellfish Immunol.">
        <title>Early steps in the European eel (Anguilla anguilla)-Vibrio vulnificus interaction in the gills: Role of the RtxA13 toxin.</title>
        <authorList>
            <person name="Callol A."/>
            <person name="Pajuelo D."/>
            <person name="Ebbesson L."/>
            <person name="Teles M."/>
            <person name="MacKenzie S."/>
            <person name="Amaro C."/>
        </authorList>
    </citation>
    <scope>NUCLEOTIDE SEQUENCE</scope>
</reference>
<protein>
    <submittedName>
        <fullName evidence="1">Uncharacterized protein</fullName>
    </submittedName>
</protein>
<dbReference type="AlphaFoldDB" id="A0A0E9XK58"/>
<organism evidence="1">
    <name type="scientific">Anguilla anguilla</name>
    <name type="common">European freshwater eel</name>
    <name type="synonym">Muraena anguilla</name>
    <dbReference type="NCBI Taxonomy" id="7936"/>
    <lineage>
        <taxon>Eukaryota</taxon>
        <taxon>Metazoa</taxon>
        <taxon>Chordata</taxon>
        <taxon>Craniata</taxon>
        <taxon>Vertebrata</taxon>
        <taxon>Euteleostomi</taxon>
        <taxon>Actinopterygii</taxon>
        <taxon>Neopterygii</taxon>
        <taxon>Teleostei</taxon>
        <taxon>Anguilliformes</taxon>
        <taxon>Anguillidae</taxon>
        <taxon>Anguilla</taxon>
    </lineage>
</organism>
<dbReference type="EMBL" id="GBXM01005781">
    <property type="protein sequence ID" value="JAI02797.1"/>
    <property type="molecule type" value="Transcribed_RNA"/>
</dbReference>
<proteinExistence type="predicted"/>
<sequence length="17" mass="2036">MKQTLSIIFRLQFSLPL</sequence>